<dbReference type="AlphaFoldDB" id="A0AAV5V7T7"/>
<gene>
    <name evidence="1" type="ORF">PFISCL1PPCAC_6743</name>
</gene>
<organism evidence="1 2">
    <name type="scientific">Pristionchus fissidentatus</name>
    <dbReference type="NCBI Taxonomy" id="1538716"/>
    <lineage>
        <taxon>Eukaryota</taxon>
        <taxon>Metazoa</taxon>
        <taxon>Ecdysozoa</taxon>
        <taxon>Nematoda</taxon>
        <taxon>Chromadorea</taxon>
        <taxon>Rhabditida</taxon>
        <taxon>Rhabditina</taxon>
        <taxon>Diplogasteromorpha</taxon>
        <taxon>Diplogasteroidea</taxon>
        <taxon>Neodiplogasteridae</taxon>
        <taxon>Pristionchus</taxon>
    </lineage>
</organism>
<evidence type="ECO:0008006" key="3">
    <source>
        <dbReference type="Google" id="ProtNLM"/>
    </source>
</evidence>
<feature type="non-terminal residue" evidence="1">
    <location>
        <position position="1"/>
    </location>
</feature>
<dbReference type="PANTHER" id="PTHR36936:SF3">
    <property type="entry name" value="PROTEIN CBG26223"/>
    <property type="match status" value="1"/>
</dbReference>
<reference evidence="1" key="1">
    <citation type="submission" date="2023-10" db="EMBL/GenBank/DDBJ databases">
        <title>Genome assembly of Pristionchus species.</title>
        <authorList>
            <person name="Yoshida K."/>
            <person name="Sommer R.J."/>
        </authorList>
    </citation>
    <scope>NUCLEOTIDE SEQUENCE</scope>
    <source>
        <strain evidence="1">RS5133</strain>
    </source>
</reference>
<accession>A0AAV5V7T7</accession>
<proteinExistence type="predicted"/>
<dbReference type="PANTHER" id="PTHR36936">
    <property type="entry name" value="PROTEIN CBG25168"/>
    <property type="match status" value="1"/>
</dbReference>
<evidence type="ECO:0000313" key="1">
    <source>
        <dbReference type="EMBL" id="GMT15446.1"/>
    </source>
</evidence>
<sequence length="187" mass="21740">LSFSSFNNTTFNKKKNNILFLQQLHGVSIVEDEVNDDSTSESEEEEMEGLPIVEKVLLKEGVDPFALLKKIPVDSETSEMLDQRTRAEKIKRLRVLRKKLLPLCDKAMLAATTNDLIRASRPQWCDICLLKLTSAKQLILHFCCKRHIKMLHKLNNRFKNHSCTLHLQSYWPNLIKKSIFFGMLYIH</sequence>
<dbReference type="EMBL" id="BTSY01000002">
    <property type="protein sequence ID" value="GMT15446.1"/>
    <property type="molecule type" value="Genomic_DNA"/>
</dbReference>
<dbReference type="Proteomes" id="UP001432322">
    <property type="component" value="Unassembled WGS sequence"/>
</dbReference>
<evidence type="ECO:0000313" key="2">
    <source>
        <dbReference type="Proteomes" id="UP001432322"/>
    </source>
</evidence>
<comment type="caution">
    <text evidence="1">The sequence shown here is derived from an EMBL/GenBank/DDBJ whole genome shotgun (WGS) entry which is preliminary data.</text>
</comment>
<name>A0AAV5V7T7_9BILA</name>
<protein>
    <recommendedName>
        <fullName evidence="3">C2H2-type domain-containing protein</fullName>
    </recommendedName>
</protein>
<keyword evidence="2" id="KW-1185">Reference proteome</keyword>